<sequence>MASSALVDKLEAEIEIKSSAEQFHDMIANKPHHLHHASNDKIQGCDLLEGEWGKLGSIIRWHLVLEGKARTGKDTVEAIDPDKNSITFRKLEAEILREYKTIVYTIQASPKSEGSGSVVHLTLEYEKLHHGIGHPQALQQFLLDVFTDIDAYLTQPNKV</sequence>
<dbReference type="InterPro" id="IPR000916">
    <property type="entry name" value="Bet_v_I/MLP"/>
</dbReference>
<dbReference type="CDD" id="cd07816">
    <property type="entry name" value="Bet_v1-like"/>
    <property type="match status" value="1"/>
</dbReference>
<name>A0A9W7GU16_HIBTR</name>
<dbReference type="InterPro" id="IPR051761">
    <property type="entry name" value="MLP-like_ligand-binding"/>
</dbReference>
<dbReference type="SUPFAM" id="SSF55961">
    <property type="entry name" value="Bet v1-like"/>
    <property type="match status" value="1"/>
</dbReference>
<dbReference type="GO" id="GO:0006952">
    <property type="term" value="P:defense response"/>
    <property type="evidence" value="ECO:0007669"/>
    <property type="project" value="InterPro"/>
</dbReference>
<proteinExistence type="predicted"/>
<dbReference type="Pfam" id="PF00407">
    <property type="entry name" value="Bet_v_1"/>
    <property type="match status" value="1"/>
</dbReference>
<dbReference type="Proteomes" id="UP001165190">
    <property type="component" value="Unassembled WGS sequence"/>
</dbReference>
<evidence type="ECO:0000313" key="2">
    <source>
        <dbReference type="EMBL" id="GMI65009.1"/>
    </source>
</evidence>
<dbReference type="SMART" id="SM01037">
    <property type="entry name" value="Bet_v_1"/>
    <property type="match status" value="1"/>
</dbReference>
<dbReference type="EMBL" id="BSYR01000003">
    <property type="protein sequence ID" value="GMI65009.1"/>
    <property type="molecule type" value="Genomic_DNA"/>
</dbReference>
<dbReference type="PANTHER" id="PTHR31907">
    <property type="entry name" value="MLP-LIKE PROTEIN 423"/>
    <property type="match status" value="1"/>
</dbReference>
<evidence type="ECO:0000313" key="3">
    <source>
        <dbReference type="Proteomes" id="UP001165190"/>
    </source>
</evidence>
<dbReference type="Gene3D" id="3.30.530.20">
    <property type="match status" value="1"/>
</dbReference>
<dbReference type="OrthoDB" id="1858121at2759"/>
<dbReference type="AlphaFoldDB" id="A0A9W7GU16"/>
<keyword evidence="3" id="KW-1185">Reference proteome</keyword>
<evidence type="ECO:0000259" key="1">
    <source>
        <dbReference type="SMART" id="SM01037"/>
    </source>
</evidence>
<organism evidence="2 3">
    <name type="scientific">Hibiscus trionum</name>
    <name type="common">Flower of an hour</name>
    <dbReference type="NCBI Taxonomy" id="183268"/>
    <lineage>
        <taxon>Eukaryota</taxon>
        <taxon>Viridiplantae</taxon>
        <taxon>Streptophyta</taxon>
        <taxon>Embryophyta</taxon>
        <taxon>Tracheophyta</taxon>
        <taxon>Spermatophyta</taxon>
        <taxon>Magnoliopsida</taxon>
        <taxon>eudicotyledons</taxon>
        <taxon>Gunneridae</taxon>
        <taxon>Pentapetalae</taxon>
        <taxon>rosids</taxon>
        <taxon>malvids</taxon>
        <taxon>Malvales</taxon>
        <taxon>Malvaceae</taxon>
        <taxon>Malvoideae</taxon>
        <taxon>Hibiscus</taxon>
    </lineage>
</organism>
<reference evidence="2" key="1">
    <citation type="submission" date="2023-05" db="EMBL/GenBank/DDBJ databases">
        <title>Genome and transcriptome analyses reveal genes involved in the formation of fine ridges on petal epidermal cells in Hibiscus trionum.</title>
        <authorList>
            <person name="Koshimizu S."/>
            <person name="Masuda S."/>
            <person name="Ishii T."/>
            <person name="Shirasu K."/>
            <person name="Hoshino A."/>
            <person name="Arita M."/>
        </authorList>
    </citation>
    <scope>NUCLEOTIDE SEQUENCE</scope>
    <source>
        <strain evidence="2">Hamamatsu line</strain>
    </source>
</reference>
<protein>
    <submittedName>
        <fullName evidence="2">MLP-like protein 28</fullName>
    </submittedName>
</protein>
<gene>
    <name evidence="2" type="ORF">HRI_000170200</name>
</gene>
<dbReference type="InterPro" id="IPR023393">
    <property type="entry name" value="START-like_dom_sf"/>
</dbReference>
<comment type="caution">
    <text evidence="2">The sequence shown here is derived from an EMBL/GenBank/DDBJ whole genome shotgun (WGS) entry which is preliminary data.</text>
</comment>
<accession>A0A9W7GU16</accession>
<feature type="domain" description="Bet v I/Major latex protein" evidence="1">
    <location>
        <begin position="5"/>
        <end position="156"/>
    </location>
</feature>